<evidence type="ECO:0000313" key="3">
    <source>
        <dbReference type="Proteomes" id="UP000230842"/>
    </source>
</evidence>
<comment type="caution">
    <text evidence="2">The sequence shown here is derived from an EMBL/GenBank/DDBJ whole genome shotgun (WGS) entry which is preliminary data.</text>
</comment>
<dbReference type="GO" id="GO:0008999">
    <property type="term" value="F:protein-N-terminal-alanine acetyltransferase activity"/>
    <property type="evidence" value="ECO:0007669"/>
    <property type="project" value="TreeGrafter"/>
</dbReference>
<feature type="domain" description="N-acetyltransferase" evidence="1">
    <location>
        <begin position="211"/>
        <end position="377"/>
    </location>
</feature>
<gene>
    <name evidence="2" type="ORF">CLV56_0485</name>
</gene>
<dbReference type="InterPro" id="IPR000182">
    <property type="entry name" value="GNAT_dom"/>
</dbReference>
<evidence type="ECO:0000313" key="2">
    <source>
        <dbReference type="EMBL" id="PJJ56280.1"/>
    </source>
</evidence>
<evidence type="ECO:0000259" key="1">
    <source>
        <dbReference type="PROSITE" id="PS51186"/>
    </source>
</evidence>
<dbReference type="InterPro" id="IPR051908">
    <property type="entry name" value="Ribosomal_N-acetyltransferase"/>
</dbReference>
<dbReference type="RefSeq" id="WP_039348848.1">
    <property type="nucleotide sequence ID" value="NZ_PGEZ01000001.1"/>
</dbReference>
<proteinExistence type="predicted"/>
<dbReference type="SUPFAM" id="SSF55729">
    <property type="entry name" value="Acyl-CoA N-acyltransferases (Nat)"/>
    <property type="match status" value="2"/>
</dbReference>
<dbReference type="Gene3D" id="3.40.630.30">
    <property type="match status" value="2"/>
</dbReference>
<dbReference type="AlphaFoldDB" id="A0A0B2BH44"/>
<organism evidence="2 3">
    <name type="scientific">Mumia flava</name>
    <dbReference type="NCBI Taxonomy" id="1348852"/>
    <lineage>
        <taxon>Bacteria</taxon>
        <taxon>Bacillati</taxon>
        <taxon>Actinomycetota</taxon>
        <taxon>Actinomycetes</taxon>
        <taxon>Propionibacteriales</taxon>
        <taxon>Nocardioidaceae</taxon>
        <taxon>Mumia</taxon>
    </lineage>
</organism>
<dbReference type="GO" id="GO:1990189">
    <property type="term" value="F:protein N-terminal-serine acetyltransferase activity"/>
    <property type="evidence" value="ECO:0007669"/>
    <property type="project" value="TreeGrafter"/>
</dbReference>
<sequence length="385" mass="41727">MAMPTHRFPDDVPVLSDGPVTLRALAEPDLESVVEQSVDPLTLRWTTIPEGYDREQARAWLRFNETAWSSGTEHVFAVDAPRSGGPRHGARAYAGTVTLRDAGPGRAIVGYVAHPAARGTGAMHTALGLLLRYGFERLDLQTVLWQSERGNWPSRKLAWRHGFSFDGVVRGWLGAHDGTITDAWTGTLRRDDPPGPRGPWWSLETLRAERVVLRALQERDDPRIVEGCSDPTTVRWLPMLPVPYRPTDAAAFRAAVLDGVAAARSASWAIADASSDALLGTIGIPRQSEAGVEIGYWLHPEARGRGIAVEAVERLVGHAFAPRERGGLGVVRAFVRIQEGNAASLRVAQAAGFAMAGSERASMLGRDGRIADALLLDRVNPLLGV</sequence>
<name>A0A0B2BH44_9ACTN</name>
<keyword evidence="2" id="KW-0808">Transferase</keyword>
<dbReference type="EMBL" id="PGEZ01000001">
    <property type="protein sequence ID" value="PJJ56280.1"/>
    <property type="molecule type" value="Genomic_DNA"/>
</dbReference>
<dbReference type="PROSITE" id="PS51186">
    <property type="entry name" value="GNAT"/>
    <property type="match status" value="2"/>
</dbReference>
<protein>
    <submittedName>
        <fullName evidence="2">RimJ/RimL family protein N-acetyltransferase</fullName>
    </submittedName>
</protein>
<dbReference type="OrthoDB" id="9795188at2"/>
<accession>A0A0B2BH44</accession>
<feature type="domain" description="N-acetyltransferase" evidence="1">
    <location>
        <begin position="20"/>
        <end position="187"/>
    </location>
</feature>
<dbReference type="PANTHER" id="PTHR43441:SF10">
    <property type="entry name" value="ACETYLTRANSFERASE"/>
    <property type="match status" value="1"/>
</dbReference>
<dbReference type="InterPro" id="IPR016181">
    <property type="entry name" value="Acyl_CoA_acyltransferase"/>
</dbReference>
<reference evidence="2 3" key="1">
    <citation type="submission" date="2017-11" db="EMBL/GenBank/DDBJ databases">
        <title>Genomic Encyclopedia of Archaeal and Bacterial Type Strains, Phase II (KMG-II): From Individual Species to Whole Genera.</title>
        <authorList>
            <person name="Goeker M."/>
        </authorList>
    </citation>
    <scope>NUCLEOTIDE SEQUENCE [LARGE SCALE GENOMIC DNA]</scope>
    <source>
        <strain evidence="2 3">DSM 27763</strain>
    </source>
</reference>
<keyword evidence="3" id="KW-1185">Reference proteome</keyword>
<dbReference type="Pfam" id="PF13302">
    <property type="entry name" value="Acetyltransf_3"/>
    <property type="match status" value="2"/>
</dbReference>
<dbReference type="Proteomes" id="UP000230842">
    <property type="component" value="Unassembled WGS sequence"/>
</dbReference>
<dbReference type="GO" id="GO:0005737">
    <property type="term" value="C:cytoplasm"/>
    <property type="evidence" value="ECO:0007669"/>
    <property type="project" value="TreeGrafter"/>
</dbReference>
<dbReference type="PANTHER" id="PTHR43441">
    <property type="entry name" value="RIBOSOMAL-PROTEIN-SERINE ACETYLTRANSFERASE"/>
    <property type="match status" value="1"/>
</dbReference>